<accession>A0A150G7H5</accession>
<dbReference type="Proteomes" id="UP000075714">
    <property type="component" value="Unassembled WGS sequence"/>
</dbReference>
<comment type="caution">
    <text evidence="2">The sequence shown here is derived from an EMBL/GenBank/DDBJ whole genome shotgun (WGS) entry which is preliminary data.</text>
</comment>
<evidence type="ECO:0000313" key="3">
    <source>
        <dbReference type="Proteomes" id="UP000075714"/>
    </source>
</evidence>
<feature type="transmembrane region" description="Helical" evidence="1">
    <location>
        <begin position="119"/>
        <end position="140"/>
    </location>
</feature>
<organism evidence="2 3">
    <name type="scientific">Gonium pectorale</name>
    <name type="common">Green alga</name>
    <dbReference type="NCBI Taxonomy" id="33097"/>
    <lineage>
        <taxon>Eukaryota</taxon>
        <taxon>Viridiplantae</taxon>
        <taxon>Chlorophyta</taxon>
        <taxon>core chlorophytes</taxon>
        <taxon>Chlorophyceae</taxon>
        <taxon>CS clade</taxon>
        <taxon>Chlamydomonadales</taxon>
        <taxon>Volvocaceae</taxon>
        <taxon>Gonium</taxon>
    </lineage>
</organism>
<name>A0A150G7H5_GONPE</name>
<proteinExistence type="predicted"/>
<protein>
    <submittedName>
        <fullName evidence="2">Uncharacterized protein</fullName>
    </submittedName>
</protein>
<reference evidence="3" key="1">
    <citation type="journal article" date="2016" name="Nat. Commun.">
        <title>The Gonium pectorale genome demonstrates co-option of cell cycle regulation during the evolution of multicellularity.</title>
        <authorList>
            <person name="Hanschen E.R."/>
            <person name="Marriage T.N."/>
            <person name="Ferris P.J."/>
            <person name="Hamaji T."/>
            <person name="Toyoda A."/>
            <person name="Fujiyama A."/>
            <person name="Neme R."/>
            <person name="Noguchi H."/>
            <person name="Minakuchi Y."/>
            <person name="Suzuki M."/>
            <person name="Kawai-Toyooka H."/>
            <person name="Smith D.R."/>
            <person name="Sparks H."/>
            <person name="Anderson J."/>
            <person name="Bakaric R."/>
            <person name="Luria V."/>
            <person name="Karger A."/>
            <person name="Kirschner M.W."/>
            <person name="Durand P.M."/>
            <person name="Michod R.E."/>
            <person name="Nozaki H."/>
            <person name="Olson B.J."/>
        </authorList>
    </citation>
    <scope>NUCLEOTIDE SEQUENCE [LARGE SCALE GENOMIC DNA]</scope>
    <source>
        <strain evidence="3">NIES-2863</strain>
    </source>
</reference>
<sequence>MNSPHVAQLIAGRSCFPVGGGPHAALQELPLQPAAFRADATIAAFPCSGSYAAQLLYVLRSGAVIDPWVRLRCHDHGNLAHMAGLLLLITLALAAPRVYERCRHDVMFVHGAWVLLGWYASALWAPPALVPLIGAAYIGGVRRRSGAVYMGWQAMTTHRVS</sequence>
<evidence type="ECO:0000256" key="1">
    <source>
        <dbReference type="SAM" id="Phobius"/>
    </source>
</evidence>
<keyword evidence="1" id="KW-0812">Transmembrane</keyword>
<dbReference type="OrthoDB" id="550381at2759"/>
<keyword evidence="1" id="KW-1133">Transmembrane helix</keyword>
<keyword evidence="1" id="KW-0472">Membrane</keyword>
<dbReference type="EMBL" id="LSYV01000051">
    <property type="protein sequence ID" value="KXZ45816.1"/>
    <property type="molecule type" value="Genomic_DNA"/>
</dbReference>
<gene>
    <name evidence="2" type="ORF">GPECTOR_50g610</name>
</gene>
<feature type="transmembrane region" description="Helical" evidence="1">
    <location>
        <begin position="79"/>
        <end position="99"/>
    </location>
</feature>
<keyword evidence="3" id="KW-1185">Reference proteome</keyword>
<evidence type="ECO:0000313" key="2">
    <source>
        <dbReference type="EMBL" id="KXZ45816.1"/>
    </source>
</evidence>
<dbReference type="AlphaFoldDB" id="A0A150G7H5"/>